<dbReference type="GO" id="GO:0005524">
    <property type="term" value="F:ATP binding"/>
    <property type="evidence" value="ECO:0007669"/>
    <property type="project" value="InterPro"/>
</dbReference>
<accession>A0A096AYD1</accession>
<dbReference type="SUPFAM" id="SSF53335">
    <property type="entry name" value="S-adenosyl-L-methionine-dependent methyltransferases"/>
    <property type="match status" value="1"/>
</dbReference>
<comment type="caution">
    <text evidence="2">The sequence shown here is derived from an EMBL/GenBank/DDBJ whole genome shotgun (WGS) entry which is preliminary data.</text>
</comment>
<dbReference type="InterPro" id="IPR027417">
    <property type="entry name" value="P-loop_NTPase"/>
</dbReference>
<dbReference type="EMBL" id="JRNU01000025">
    <property type="protein sequence ID" value="KGF51721.1"/>
    <property type="molecule type" value="Genomic_DNA"/>
</dbReference>
<dbReference type="Gene3D" id="3.40.50.150">
    <property type="entry name" value="Vaccinia Virus protein VP39"/>
    <property type="match status" value="1"/>
</dbReference>
<dbReference type="GO" id="GO:0004519">
    <property type="term" value="F:endonuclease activity"/>
    <property type="evidence" value="ECO:0007669"/>
    <property type="project" value="UniProtKB-KW"/>
</dbReference>
<dbReference type="InterPro" id="IPR029063">
    <property type="entry name" value="SAM-dependent_MTases_sf"/>
</dbReference>
<name>A0A096AYD1_9BACT</name>
<evidence type="ECO:0000313" key="3">
    <source>
        <dbReference type="Proteomes" id="UP000029614"/>
    </source>
</evidence>
<keyword evidence="2" id="KW-0378">Hydrolase</keyword>
<keyword evidence="3" id="KW-1185">Reference proteome</keyword>
<dbReference type="InterPro" id="IPR006935">
    <property type="entry name" value="Helicase/UvrB_N"/>
</dbReference>
<sequence length="1119" mass="128316">MKTPNIQTTRVALPQIYAYTTPEIARHNGWVKIGYTELKDVEVRIKQQCHTANIAWVLEWYGNAVYEGSNQSFIDKAFHAYLNKLGYEQKPQTEWFKIGTEESRHRFYDFRANHGVVKGKPTQQYQLRDDSQGEAVRKTVDSFTNRPQTEYLWNAKPRFGKTLAVYDLCLRMKFKNVLVVTNRPAIADSWYSDYLKFVGDERYLFVSRVSALLERKDAPCLTRQQYLEYITQPDRVKNCIEFVSLQDLKGSIYFGGSHDKLGEVAQLNWDLLVIDEAHEGVDTYKTDVAFDQIRRKHTLHLSGTPFKALANEKFPQDAIFNWTYADECKAKASWDESRGTNPYAEMPRLNMYTYRMSDIVTEKVREGVEIDGETEVYAFDLNEFFRVERGHFVHEEAVDKWIDALSRQQRYPFSTPELRQELRHTFWLLNRVDSAKKLAEKLRDTQRHPEFADIEIIVAAGDGKTDNDEVIEDENSLNRVRKAIAEHPQGTITLSVGQLTTGVTIPEWTAVLILSNMKSPAQYMQAAFRAQTPYLYVDTNGVYHRKENAYVFDFDPARTLTNYEEMANGLSADTASGGGDSDTRKQHIRELLNFFPVIGEDEDGEMIPLDAEQVMLIPRKIRSKEVVRSGFMSNFLFANISSIYSCSSGIINIINQFTPVKTPRNSEVDASEVEELSHDMDEEGNAQPDPAKVAVVKENLFGDKIYGEPKDNLDGFIAESIQRYSQAKERQGKSAEEQMIDNVSSHLTSVLLSAADKGAEEAQEDKLTKRNQGMASVRIKKAVNEQIGTHCHQASIDKKKIDRQCELDCQGKTTQQQKDIKNKAEADKKAIDDNLANTIQDKAKDLLDKGSEIIADTYEQQRIDKKKVNTDELIRDHLRGFSRTIPSFLMGYGNEETTLQNFDSHVPDEVFLEVTSITKEQFHLLRDGGDYTNEETGKAEHSPGHFFDEVVFNDSVREFMTLRKRLANYFDPEIEEDIFNYIPPQKTNQIFTPKSVVKKMVDLLEQENPGCFDDPSKTFADLYMKSGQYITEIVKRLYNSEGLRKAFPDSETRLRHIFNHQVYGLAPTECIYRIALRYILGFDDTIHIATEEHHLRMADSLPAAKNGTMEELLDNIFKG</sequence>
<dbReference type="SMART" id="SM00974">
    <property type="entry name" value="T5orf172"/>
    <property type="match status" value="1"/>
</dbReference>
<dbReference type="GO" id="GO:0016787">
    <property type="term" value="F:hydrolase activity"/>
    <property type="evidence" value="ECO:0007669"/>
    <property type="project" value="InterPro"/>
</dbReference>
<keyword evidence="2" id="KW-0255">Endonuclease</keyword>
<dbReference type="Pfam" id="PF04851">
    <property type="entry name" value="ResIII"/>
    <property type="match status" value="1"/>
</dbReference>
<gene>
    <name evidence="2" type="ORF">HMPREF9302_06215</name>
</gene>
<dbReference type="Pfam" id="PF10544">
    <property type="entry name" value="T5orf172"/>
    <property type="match status" value="1"/>
</dbReference>
<feature type="domain" description="Bacteriophage T5 Orf172 DNA-binding" evidence="1">
    <location>
        <begin position="25"/>
        <end position="110"/>
    </location>
</feature>
<proteinExistence type="predicted"/>
<dbReference type="Gene3D" id="3.40.50.300">
    <property type="entry name" value="P-loop containing nucleotide triphosphate hydrolases"/>
    <property type="match status" value="2"/>
</dbReference>
<organism evidence="2 3">
    <name type="scientific">Prevotella amnii DNF00058</name>
    <dbReference type="NCBI Taxonomy" id="1401066"/>
    <lineage>
        <taxon>Bacteria</taxon>
        <taxon>Pseudomonadati</taxon>
        <taxon>Bacteroidota</taxon>
        <taxon>Bacteroidia</taxon>
        <taxon>Bacteroidales</taxon>
        <taxon>Prevotellaceae</taxon>
        <taxon>Prevotella</taxon>
    </lineage>
</organism>
<dbReference type="Proteomes" id="UP000029614">
    <property type="component" value="Unassembled WGS sequence"/>
</dbReference>
<protein>
    <submittedName>
        <fullName evidence="2">Restriction endonuclease</fullName>
    </submittedName>
</protein>
<dbReference type="SUPFAM" id="SSF52540">
    <property type="entry name" value="P-loop containing nucleoside triphosphate hydrolases"/>
    <property type="match status" value="2"/>
</dbReference>
<dbReference type="AlphaFoldDB" id="A0A096AYD1"/>
<dbReference type="RefSeq" id="WP_036855688.1">
    <property type="nucleotide sequence ID" value="NZ_JRNU01000025.1"/>
</dbReference>
<reference evidence="2 3" key="1">
    <citation type="submission" date="2014-07" db="EMBL/GenBank/DDBJ databases">
        <authorList>
            <person name="McCorrison J."/>
            <person name="Sanka R."/>
            <person name="Torralba M."/>
            <person name="Gillis M."/>
            <person name="Haft D.H."/>
            <person name="Methe B."/>
            <person name="Sutton G."/>
            <person name="Nelson K.E."/>
        </authorList>
    </citation>
    <scope>NUCLEOTIDE SEQUENCE [LARGE SCALE GENOMIC DNA]</scope>
    <source>
        <strain evidence="2 3">DNF00058</strain>
    </source>
</reference>
<evidence type="ECO:0000313" key="2">
    <source>
        <dbReference type="EMBL" id="KGF51721.1"/>
    </source>
</evidence>
<dbReference type="InterPro" id="IPR018306">
    <property type="entry name" value="Phage_T5_Orf172_DNA-bd"/>
</dbReference>
<keyword evidence="2" id="KW-0540">Nuclease</keyword>
<dbReference type="GO" id="GO:0003677">
    <property type="term" value="F:DNA binding"/>
    <property type="evidence" value="ECO:0007669"/>
    <property type="project" value="InterPro"/>
</dbReference>
<evidence type="ECO:0000259" key="1">
    <source>
        <dbReference type="SMART" id="SM00974"/>
    </source>
</evidence>
<dbReference type="OrthoDB" id="32195at2"/>